<evidence type="ECO:0000256" key="2">
    <source>
        <dbReference type="ARBA" id="ARBA00004613"/>
    </source>
</evidence>
<dbReference type="InterPro" id="IPR013384">
    <property type="entry name" value="Flagell_FlgL"/>
</dbReference>
<comment type="subcellular location">
    <subcellularLocation>
        <location evidence="1">Bacterial flagellum</location>
    </subcellularLocation>
    <subcellularLocation>
        <location evidence="2">Secreted</location>
    </subcellularLocation>
</comment>
<comment type="similarity">
    <text evidence="3">Belongs to the bacterial flagellin family.</text>
</comment>
<feature type="domain" description="Flagellin C-terminal" evidence="7">
    <location>
        <begin position="351"/>
        <end position="433"/>
    </location>
</feature>
<dbReference type="GO" id="GO:0009424">
    <property type="term" value="C:bacterial-type flagellum hook"/>
    <property type="evidence" value="ECO:0007669"/>
    <property type="project" value="InterPro"/>
</dbReference>
<keyword evidence="9" id="KW-1185">Reference proteome</keyword>
<dbReference type="GO" id="GO:0005198">
    <property type="term" value="F:structural molecule activity"/>
    <property type="evidence" value="ECO:0007669"/>
    <property type="project" value="InterPro"/>
</dbReference>
<evidence type="ECO:0000259" key="6">
    <source>
        <dbReference type="Pfam" id="PF00669"/>
    </source>
</evidence>
<dbReference type="KEGG" id="tvi:Thivi_0405"/>
<evidence type="ECO:0000256" key="5">
    <source>
        <dbReference type="ARBA" id="ARBA00023143"/>
    </source>
</evidence>
<keyword evidence="8" id="KW-0966">Cell projection</keyword>
<dbReference type="Pfam" id="PF00700">
    <property type="entry name" value="Flagellin_C"/>
    <property type="match status" value="1"/>
</dbReference>
<evidence type="ECO:0000256" key="3">
    <source>
        <dbReference type="ARBA" id="ARBA00005709"/>
    </source>
</evidence>
<dbReference type="EMBL" id="CP003154">
    <property type="protein sequence ID" value="AFL72474.1"/>
    <property type="molecule type" value="Genomic_DNA"/>
</dbReference>
<dbReference type="RefSeq" id="WP_014776977.1">
    <property type="nucleotide sequence ID" value="NC_018012.1"/>
</dbReference>
<evidence type="ECO:0000313" key="9">
    <source>
        <dbReference type="Proteomes" id="UP000006062"/>
    </source>
</evidence>
<dbReference type="Proteomes" id="UP000006062">
    <property type="component" value="Chromosome"/>
</dbReference>
<name>I3Y656_THIV6</name>
<dbReference type="InterPro" id="IPR001492">
    <property type="entry name" value="Flagellin"/>
</dbReference>
<reference evidence="8 9" key="1">
    <citation type="submission" date="2012-06" db="EMBL/GenBank/DDBJ databases">
        <title>Complete sequence of Thiocystis violascens DSM 198.</title>
        <authorList>
            <consortium name="US DOE Joint Genome Institute"/>
            <person name="Lucas S."/>
            <person name="Han J."/>
            <person name="Lapidus A."/>
            <person name="Cheng J.-F."/>
            <person name="Goodwin L."/>
            <person name="Pitluck S."/>
            <person name="Peters L."/>
            <person name="Ovchinnikova G."/>
            <person name="Teshima H."/>
            <person name="Detter J.C."/>
            <person name="Han C."/>
            <person name="Tapia R."/>
            <person name="Land M."/>
            <person name="Hauser L."/>
            <person name="Kyrpides N."/>
            <person name="Ivanova N."/>
            <person name="Pagani I."/>
            <person name="Vogl K."/>
            <person name="Liu Z."/>
            <person name="Frigaard N.-U."/>
            <person name="Bryant D."/>
            <person name="Woyke T."/>
        </authorList>
    </citation>
    <scope>NUCLEOTIDE SEQUENCE [LARGE SCALE GENOMIC DNA]</scope>
    <source>
        <strain evidence="9">ATCC 17096 / DSM 198 / 6111</strain>
    </source>
</reference>
<dbReference type="InterPro" id="IPR046358">
    <property type="entry name" value="Flagellin_C"/>
</dbReference>
<sequence>MRISTPQMFQTGVKIMQNAQAELNRTSQQMSTGRRILTPSDDPSGAALSVQLSDAIHSTKQYQRNVDYAQPRLEQEESQIEAVLNALQRVRELAVTGSNDTYNRDNRAVIAGEIRQLRDEIYDLGNTKFANGEYLFAGTRSQTAPFVIADDGQVSYVGATGEGAVREVAITNTRKMATGDTGAHLLMEIPERSGLLTEAVPKATNAGDLGVTTVAVADLEDALNSAGETYRIRFTVPAAPGGDVEYDILDLDGNAVRDANGDLLSGTHGSVDAGGNYVTPVPNDPIVFAGRSVTLTGAPTAPDNGDEIISRPIERVSLFQTLDSIATAFETAGTDDAGREALSRASSIALRNIDSGLDRLNDVRATVGVRIAAMETQTDLNDQNVLDLTSTLSDVRDLDYADAISRYKLQEVALQAAQQTYVQVNKLSLFDFL</sequence>
<accession>I3Y656</accession>
<dbReference type="PANTHER" id="PTHR42792:SF1">
    <property type="entry name" value="FLAGELLAR HOOK-ASSOCIATED PROTEIN 3"/>
    <property type="match status" value="1"/>
</dbReference>
<protein>
    <submittedName>
        <fullName evidence="8">Flagellar hook-associated protein 3</fullName>
    </submittedName>
</protein>
<dbReference type="SUPFAM" id="SSF64518">
    <property type="entry name" value="Phase 1 flagellin"/>
    <property type="match status" value="1"/>
</dbReference>
<evidence type="ECO:0000313" key="8">
    <source>
        <dbReference type="EMBL" id="AFL72474.1"/>
    </source>
</evidence>
<feature type="domain" description="Flagellin N-terminal" evidence="6">
    <location>
        <begin position="3"/>
        <end position="139"/>
    </location>
</feature>
<dbReference type="PANTHER" id="PTHR42792">
    <property type="entry name" value="FLAGELLIN"/>
    <property type="match status" value="1"/>
</dbReference>
<organism evidence="8 9">
    <name type="scientific">Thiocystis violascens (strain ATCC 17096 / DSM 198 / 6111)</name>
    <name type="common">Chromatium violascens</name>
    <dbReference type="NCBI Taxonomy" id="765911"/>
    <lineage>
        <taxon>Bacteria</taxon>
        <taxon>Pseudomonadati</taxon>
        <taxon>Pseudomonadota</taxon>
        <taxon>Gammaproteobacteria</taxon>
        <taxon>Chromatiales</taxon>
        <taxon>Chromatiaceae</taxon>
        <taxon>Thiocystis</taxon>
    </lineage>
</organism>
<dbReference type="HOGENOM" id="CLU_024437_5_0_6"/>
<keyword evidence="8" id="KW-0282">Flagellum</keyword>
<dbReference type="GO" id="GO:0005576">
    <property type="term" value="C:extracellular region"/>
    <property type="evidence" value="ECO:0007669"/>
    <property type="project" value="UniProtKB-SubCell"/>
</dbReference>
<dbReference type="NCBIfam" id="TIGR02550">
    <property type="entry name" value="flagell_flgL"/>
    <property type="match status" value="1"/>
</dbReference>
<evidence type="ECO:0000256" key="1">
    <source>
        <dbReference type="ARBA" id="ARBA00004365"/>
    </source>
</evidence>
<evidence type="ECO:0000256" key="4">
    <source>
        <dbReference type="ARBA" id="ARBA00022525"/>
    </source>
</evidence>
<keyword evidence="4" id="KW-0964">Secreted</keyword>
<keyword evidence="5" id="KW-0975">Bacterial flagellum</keyword>
<proteinExistence type="inferred from homology"/>
<dbReference type="STRING" id="765911.Thivi_0405"/>
<gene>
    <name evidence="8" type="ordered locus">Thivi_0405</name>
</gene>
<dbReference type="Gene3D" id="1.20.1330.10">
    <property type="entry name" value="f41 fragment of flagellin, N-terminal domain"/>
    <property type="match status" value="2"/>
</dbReference>
<dbReference type="AlphaFoldDB" id="I3Y656"/>
<evidence type="ECO:0000259" key="7">
    <source>
        <dbReference type="Pfam" id="PF00700"/>
    </source>
</evidence>
<dbReference type="GO" id="GO:0071973">
    <property type="term" value="P:bacterial-type flagellum-dependent cell motility"/>
    <property type="evidence" value="ECO:0007669"/>
    <property type="project" value="InterPro"/>
</dbReference>
<dbReference type="PRINTS" id="PR00207">
    <property type="entry name" value="FLAGELLIN"/>
</dbReference>
<dbReference type="eggNOG" id="COG1344">
    <property type="taxonomic scope" value="Bacteria"/>
</dbReference>
<dbReference type="OrthoDB" id="9768249at2"/>
<dbReference type="Pfam" id="PF00669">
    <property type="entry name" value="Flagellin_N"/>
    <property type="match status" value="1"/>
</dbReference>
<keyword evidence="8" id="KW-0969">Cilium</keyword>
<dbReference type="InterPro" id="IPR001029">
    <property type="entry name" value="Flagellin_N"/>
</dbReference>